<evidence type="ECO:0000256" key="1">
    <source>
        <dbReference type="ARBA" id="ARBA00010062"/>
    </source>
</evidence>
<reference evidence="5 6" key="1">
    <citation type="submission" date="2019-03" db="EMBL/GenBank/DDBJ databases">
        <title>Draft genome sequences of novel Actinobacteria.</title>
        <authorList>
            <person name="Sahin N."/>
            <person name="Ay H."/>
            <person name="Saygin H."/>
        </authorList>
    </citation>
    <scope>NUCLEOTIDE SEQUENCE [LARGE SCALE GENOMIC DNA]</scope>
    <source>
        <strain evidence="5 6">H3C3</strain>
    </source>
</reference>
<feature type="compositionally biased region" description="Basic and acidic residues" evidence="3">
    <location>
        <begin position="16"/>
        <end position="29"/>
    </location>
</feature>
<dbReference type="SUPFAM" id="SSF53822">
    <property type="entry name" value="Periplasmic binding protein-like I"/>
    <property type="match status" value="1"/>
</dbReference>
<dbReference type="AlphaFoldDB" id="A0A4R5BVH8"/>
<dbReference type="EMBL" id="SMKU01000046">
    <property type="protein sequence ID" value="TDD91148.1"/>
    <property type="molecule type" value="Genomic_DNA"/>
</dbReference>
<evidence type="ECO:0000256" key="3">
    <source>
        <dbReference type="SAM" id="MobiDB-lite"/>
    </source>
</evidence>
<keyword evidence="2" id="KW-0732">Signal</keyword>
<dbReference type="Gene3D" id="3.40.50.2300">
    <property type="match status" value="2"/>
</dbReference>
<proteinExistence type="inferred from homology"/>
<keyword evidence="6" id="KW-1185">Reference proteome</keyword>
<dbReference type="Proteomes" id="UP000294513">
    <property type="component" value="Unassembled WGS sequence"/>
</dbReference>
<dbReference type="OrthoDB" id="3277123at2"/>
<gene>
    <name evidence="5" type="ORF">E1298_12260</name>
</gene>
<comment type="similarity">
    <text evidence="1">Belongs to the leucine-binding protein family.</text>
</comment>
<feature type="domain" description="Leucine-binding protein" evidence="4">
    <location>
        <begin position="82"/>
        <end position="457"/>
    </location>
</feature>
<protein>
    <submittedName>
        <fullName evidence="5">ABC transporter substrate-binding protein</fullName>
    </submittedName>
</protein>
<evidence type="ECO:0000256" key="2">
    <source>
        <dbReference type="ARBA" id="ARBA00022729"/>
    </source>
</evidence>
<evidence type="ECO:0000313" key="6">
    <source>
        <dbReference type="Proteomes" id="UP000294513"/>
    </source>
</evidence>
<sequence>MPIRDRAQHLAGGPGRSHEVGQRGDDPPVLRLRESGSMMRIRKTVLAVCGAAVLAACGGGSGGSGKEPKAGGSDFKLTTSGPIEIGMLITDTRAETARNGVGTVSPYRDAAHAMFDKINAGGGINGRKIKVVDEAVDFSAPNHDTTFEGICQRFTKDNNVQAVVYDGIIYNESFNNCLTKAGVPTLYMGQTGSPVGDDKSLKDGPGVIAVNAVSATRRVESIMNKAIAAKYLRSGSRIGVVIEDCPYNERAYDKTLKPIADKGGIALVKAELKCAHGYADNGPNLAMIQSLALKFKSQNVDSVMFLTLYENGLIYYFAQGAHAQKWSPQYLLFHSQGGADNMKIFPAEQLTSMRGFGGFPGIDVTEPPAPPAAQAAVRDGCLADARTAGLAVQKTSDQITVFQACDAVRLLQQGLTKSGGLGGTEKLVAGIETIGTGFVSALTLNGATKFGPDRHDGMELTAVSTFDTGCKCFKYATSPEPIK</sequence>
<evidence type="ECO:0000259" key="4">
    <source>
        <dbReference type="Pfam" id="PF13458"/>
    </source>
</evidence>
<feature type="region of interest" description="Disordered" evidence="3">
    <location>
        <begin position="1"/>
        <end position="29"/>
    </location>
</feature>
<comment type="caution">
    <text evidence="5">The sequence shown here is derived from an EMBL/GenBank/DDBJ whole genome shotgun (WGS) entry which is preliminary data.</text>
</comment>
<dbReference type="Pfam" id="PF13458">
    <property type="entry name" value="Peripla_BP_6"/>
    <property type="match status" value="1"/>
</dbReference>
<evidence type="ECO:0000313" key="5">
    <source>
        <dbReference type="EMBL" id="TDD91148.1"/>
    </source>
</evidence>
<accession>A0A4R5BVH8</accession>
<organism evidence="5 6">
    <name type="scientific">Actinomadura rubrisoli</name>
    <dbReference type="NCBI Taxonomy" id="2530368"/>
    <lineage>
        <taxon>Bacteria</taxon>
        <taxon>Bacillati</taxon>
        <taxon>Actinomycetota</taxon>
        <taxon>Actinomycetes</taxon>
        <taxon>Streptosporangiales</taxon>
        <taxon>Thermomonosporaceae</taxon>
        <taxon>Actinomadura</taxon>
    </lineage>
</organism>
<dbReference type="InterPro" id="IPR028081">
    <property type="entry name" value="Leu-bd"/>
</dbReference>
<dbReference type="InterPro" id="IPR028082">
    <property type="entry name" value="Peripla_BP_I"/>
</dbReference>
<name>A0A4R5BVH8_9ACTN</name>